<dbReference type="AlphaFoldDB" id="A0A0F9MSN6"/>
<comment type="caution">
    <text evidence="1">The sequence shown here is derived from an EMBL/GenBank/DDBJ whole genome shotgun (WGS) entry which is preliminary data.</text>
</comment>
<evidence type="ECO:0008006" key="2">
    <source>
        <dbReference type="Google" id="ProtNLM"/>
    </source>
</evidence>
<gene>
    <name evidence="1" type="ORF">LCGC14_1118150</name>
</gene>
<reference evidence="1" key="1">
    <citation type="journal article" date="2015" name="Nature">
        <title>Complex archaea that bridge the gap between prokaryotes and eukaryotes.</title>
        <authorList>
            <person name="Spang A."/>
            <person name="Saw J.H."/>
            <person name="Jorgensen S.L."/>
            <person name="Zaremba-Niedzwiedzka K."/>
            <person name="Martijn J."/>
            <person name="Lind A.E."/>
            <person name="van Eijk R."/>
            <person name="Schleper C."/>
            <person name="Guy L."/>
            <person name="Ettema T.J."/>
        </authorList>
    </citation>
    <scope>NUCLEOTIDE SEQUENCE</scope>
</reference>
<sequence length="187" mass="21764">MSSLVKQVEDLAMRVGYTGLEVGGTKEIMNVMLTLHDTTYDKEREEVELYFEANGLDFKKKLEQEATHYQFLKYGLLQKIEYNEFYFKEPPINSRKLYIHSPDCISLIQILPRTPVMQVNAYLRSSEVKCLLPIDALGVLDICDALKWKIYVNEGMNPFTQVNIWIASAHIYTKGDPRREDILKRVH</sequence>
<dbReference type="EMBL" id="LAZR01005154">
    <property type="protein sequence ID" value="KKN02392.1"/>
    <property type="molecule type" value="Genomic_DNA"/>
</dbReference>
<accession>A0A0F9MSN6</accession>
<protein>
    <recommendedName>
        <fullName evidence="2">Thymidylate synthase/dCMP hydroxymethylase domain-containing protein</fullName>
    </recommendedName>
</protein>
<name>A0A0F9MSN6_9ZZZZ</name>
<organism evidence="1">
    <name type="scientific">marine sediment metagenome</name>
    <dbReference type="NCBI Taxonomy" id="412755"/>
    <lineage>
        <taxon>unclassified sequences</taxon>
        <taxon>metagenomes</taxon>
        <taxon>ecological metagenomes</taxon>
    </lineage>
</organism>
<proteinExistence type="predicted"/>
<evidence type="ECO:0000313" key="1">
    <source>
        <dbReference type="EMBL" id="KKN02392.1"/>
    </source>
</evidence>